<dbReference type="GO" id="GO:0051539">
    <property type="term" value="F:4 iron, 4 sulfur cluster binding"/>
    <property type="evidence" value="ECO:0007669"/>
    <property type="project" value="UniProtKB-KW"/>
</dbReference>
<organism evidence="14 15">
    <name type="scientific">Rhizobium leguminosarum bv. trifolii WSM2297</name>
    <dbReference type="NCBI Taxonomy" id="754762"/>
    <lineage>
        <taxon>Bacteria</taxon>
        <taxon>Pseudomonadati</taxon>
        <taxon>Pseudomonadota</taxon>
        <taxon>Alphaproteobacteria</taxon>
        <taxon>Hyphomicrobiales</taxon>
        <taxon>Rhizobiaceae</taxon>
        <taxon>Rhizobium/Agrobacterium group</taxon>
        <taxon>Rhizobium</taxon>
    </lineage>
</organism>
<dbReference type="PANTHER" id="PTHR43687:SF1">
    <property type="entry name" value="FERREDOXIN III"/>
    <property type="match status" value="1"/>
</dbReference>
<gene>
    <name evidence="14" type="ORF">Rleg4DRAFT_2447</name>
</gene>
<dbReference type="InterPro" id="IPR050572">
    <property type="entry name" value="Fe-S_Ferredoxin"/>
</dbReference>
<comment type="function">
    <text evidence="2">Ferredoxins are iron-sulfur proteins that transfer electrons in a wide variety of metabolic reactions.</text>
</comment>
<evidence type="ECO:0000256" key="5">
    <source>
        <dbReference type="ARBA" id="ARBA00022723"/>
    </source>
</evidence>
<evidence type="ECO:0000256" key="4">
    <source>
        <dbReference type="ARBA" id="ARBA00022485"/>
    </source>
</evidence>
<evidence type="ECO:0000256" key="7">
    <source>
        <dbReference type="ARBA" id="ARBA00022982"/>
    </source>
</evidence>
<evidence type="ECO:0000256" key="8">
    <source>
        <dbReference type="ARBA" id="ARBA00023004"/>
    </source>
</evidence>
<keyword evidence="8" id="KW-0408">Iron</keyword>
<dbReference type="SUPFAM" id="SSF46548">
    <property type="entry name" value="alpha-helical ferredoxin"/>
    <property type="match status" value="1"/>
</dbReference>
<feature type="region of interest" description="Disordered" evidence="12">
    <location>
        <begin position="26"/>
        <end position="49"/>
    </location>
</feature>
<keyword evidence="4" id="KW-0004">4Fe-4S</keyword>
<dbReference type="PROSITE" id="PS00198">
    <property type="entry name" value="4FE4S_FER_1"/>
    <property type="match status" value="1"/>
</dbReference>
<dbReference type="Proteomes" id="UP000005732">
    <property type="component" value="Unassembled WGS sequence"/>
</dbReference>
<sequence length="243" mass="25993">MTNIVYHCKHRLMAAVSRASCGDSRPIGRRFTRSPQGKSRARCSASPKDPGTAEWFRDWVPAGMSAEAFGTSERNFEELFAKVDCRADVIGAVNVAISCDVYSGPPFVSLHSGTPDANQPCVTGKELAASENTMVDSFVSRDGSSWLSKYLSLIDASCIGCGRCFKVCSRDVMHLGGITVSGEIVGAGDGADDEEVDRMLMIVDHPGRCIGCGACARVCPKNCQTHITSFDRSGKHVVSFTPG</sequence>
<proteinExistence type="predicted"/>
<feature type="domain" description="4Fe-4S ferredoxin-type" evidence="13">
    <location>
        <begin position="199"/>
        <end position="229"/>
    </location>
</feature>
<evidence type="ECO:0000256" key="2">
    <source>
        <dbReference type="ARBA" id="ARBA00003532"/>
    </source>
</evidence>
<evidence type="ECO:0000256" key="11">
    <source>
        <dbReference type="ARBA" id="ARBA00030616"/>
    </source>
</evidence>
<evidence type="ECO:0000256" key="12">
    <source>
        <dbReference type="SAM" id="MobiDB-lite"/>
    </source>
</evidence>
<dbReference type="EMBL" id="JH719395">
    <property type="protein sequence ID" value="EJC80789.1"/>
    <property type="molecule type" value="Genomic_DNA"/>
</dbReference>
<keyword evidence="6" id="KW-0677">Repeat</keyword>
<evidence type="ECO:0000256" key="9">
    <source>
        <dbReference type="ARBA" id="ARBA00023014"/>
    </source>
</evidence>
<keyword evidence="9" id="KW-0411">Iron-sulfur</keyword>
<dbReference type="AlphaFoldDB" id="J0KT59"/>
<dbReference type="InterPro" id="IPR017900">
    <property type="entry name" value="4Fe4S_Fe_S_CS"/>
</dbReference>
<keyword evidence="5" id="KW-0479">Metal-binding</keyword>
<dbReference type="GO" id="GO:0046872">
    <property type="term" value="F:metal ion binding"/>
    <property type="evidence" value="ECO:0007669"/>
    <property type="project" value="UniProtKB-KW"/>
</dbReference>
<dbReference type="Gene3D" id="3.30.70.20">
    <property type="match status" value="1"/>
</dbReference>
<evidence type="ECO:0000313" key="15">
    <source>
        <dbReference type="Proteomes" id="UP000005732"/>
    </source>
</evidence>
<keyword evidence="7" id="KW-0249">Electron transport</keyword>
<comment type="cofactor">
    <cofactor evidence="1">
        <name>[4Fe-4S] cluster</name>
        <dbReference type="ChEBI" id="CHEBI:49883"/>
    </cofactor>
</comment>
<protein>
    <recommendedName>
        <fullName evidence="11">Ferredoxin III</fullName>
    </recommendedName>
</protein>
<evidence type="ECO:0000256" key="1">
    <source>
        <dbReference type="ARBA" id="ARBA00001966"/>
    </source>
</evidence>
<reference evidence="14 15" key="1">
    <citation type="submission" date="2012-02" db="EMBL/GenBank/DDBJ databases">
        <title>Improved High-Quality Draft Sequence of Rhizobium leguminosarum bv. trifolii WSM2297.</title>
        <authorList>
            <consortium name="US DOE Joint Genome Institute"/>
            <person name="Lucas S."/>
            <person name="Han J."/>
            <person name="Lapidus A."/>
            <person name="Cheng J.-F."/>
            <person name="Goodwin L."/>
            <person name="Pitluck S."/>
            <person name="Peters L."/>
            <person name="Ovchinnikova G."/>
            <person name="Zhang X."/>
            <person name="Detter J.C."/>
            <person name="Han C."/>
            <person name="Tapia R."/>
            <person name="Land M."/>
            <person name="Hauser L."/>
            <person name="Kyrpides N."/>
            <person name="Ivanova N."/>
            <person name="Pagani I."/>
            <person name="Brau L."/>
            <person name="Yates R."/>
            <person name="O'Hara G."/>
            <person name="Rui T."/>
            <person name="Howieson J."/>
            <person name="Reeve W."/>
            <person name="Woyke T."/>
        </authorList>
    </citation>
    <scope>NUCLEOTIDE SEQUENCE [LARGE SCALE GENOMIC DNA]</scope>
    <source>
        <strain evidence="14 15">WSM2297</strain>
    </source>
</reference>
<evidence type="ECO:0000256" key="6">
    <source>
        <dbReference type="ARBA" id="ARBA00022737"/>
    </source>
</evidence>
<dbReference type="HOGENOM" id="CLU_1141862_0_0_5"/>
<keyword evidence="3" id="KW-0813">Transport</keyword>
<dbReference type="InterPro" id="IPR017896">
    <property type="entry name" value="4Fe4S_Fe-S-bd"/>
</dbReference>
<evidence type="ECO:0000256" key="3">
    <source>
        <dbReference type="ARBA" id="ARBA00022448"/>
    </source>
</evidence>
<evidence type="ECO:0000259" key="13">
    <source>
        <dbReference type="PROSITE" id="PS51379"/>
    </source>
</evidence>
<dbReference type="PANTHER" id="PTHR43687">
    <property type="entry name" value="ADENYLYLSULFATE REDUCTASE, BETA SUBUNIT"/>
    <property type="match status" value="1"/>
</dbReference>
<evidence type="ECO:0000313" key="14">
    <source>
        <dbReference type="EMBL" id="EJC80789.1"/>
    </source>
</evidence>
<accession>J0KT59</accession>
<name>J0KT59_RHILT</name>
<evidence type="ECO:0000256" key="10">
    <source>
        <dbReference type="ARBA" id="ARBA00023231"/>
    </source>
</evidence>
<keyword evidence="10" id="KW-0535">Nitrogen fixation</keyword>
<dbReference type="InterPro" id="IPR014283">
    <property type="entry name" value="FdIII_4_nif"/>
</dbReference>
<dbReference type="NCBIfam" id="TIGR02936">
    <property type="entry name" value="fdxN_nitrog"/>
    <property type="match status" value="1"/>
</dbReference>
<dbReference type="PROSITE" id="PS51379">
    <property type="entry name" value="4FE4S_FER_2"/>
    <property type="match status" value="2"/>
</dbReference>
<dbReference type="Pfam" id="PF13484">
    <property type="entry name" value="Fer4_16"/>
    <property type="match status" value="1"/>
</dbReference>
<feature type="domain" description="4Fe-4S ferredoxin-type" evidence="13">
    <location>
        <begin position="150"/>
        <end position="178"/>
    </location>
</feature>